<sequence length="109" mass="11760">MHGAGPHHRKLEPQPLISGQTNYSGVVGNGATFYFLVFAILAGVVGAASNSKLAGVNHVRAWRHDSMAITVLAFGLACKEIHIGGHRWPNGCVHVRSKLIQLLLYPCLH</sequence>
<evidence type="ECO:0000313" key="3">
    <source>
        <dbReference type="Proteomes" id="UP000604825"/>
    </source>
</evidence>
<organism evidence="2 3">
    <name type="scientific">Miscanthus lutarioriparius</name>
    <dbReference type="NCBI Taxonomy" id="422564"/>
    <lineage>
        <taxon>Eukaryota</taxon>
        <taxon>Viridiplantae</taxon>
        <taxon>Streptophyta</taxon>
        <taxon>Embryophyta</taxon>
        <taxon>Tracheophyta</taxon>
        <taxon>Spermatophyta</taxon>
        <taxon>Magnoliopsida</taxon>
        <taxon>Liliopsida</taxon>
        <taxon>Poales</taxon>
        <taxon>Poaceae</taxon>
        <taxon>PACMAD clade</taxon>
        <taxon>Panicoideae</taxon>
        <taxon>Andropogonodae</taxon>
        <taxon>Andropogoneae</taxon>
        <taxon>Saccharinae</taxon>
        <taxon>Miscanthus</taxon>
    </lineage>
</organism>
<keyword evidence="1" id="KW-0812">Transmembrane</keyword>
<dbReference type="AlphaFoldDB" id="A0A811S5Y2"/>
<keyword evidence="3" id="KW-1185">Reference proteome</keyword>
<protein>
    <submittedName>
        <fullName evidence="2">Uncharacterized protein</fullName>
    </submittedName>
</protein>
<dbReference type="Pfam" id="PF05512">
    <property type="entry name" value="AWPM-19"/>
    <property type="match status" value="1"/>
</dbReference>
<dbReference type="OrthoDB" id="1919377at2759"/>
<comment type="caution">
    <text evidence="2">The sequence shown here is derived from an EMBL/GenBank/DDBJ whole genome shotgun (WGS) entry which is preliminary data.</text>
</comment>
<reference evidence="2" key="1">
    <citation type="submission" date="2020-10" db="EMBL/GenBank/DDBJ databases">
        <authorList>
            <person name="Han B."/>
            <person name="Lu T."/>
            <person name="Zhao Q."/>
            <person name="Huang X."/>
            <person name="Zhao Y."/>
        </authorList>
    </citation>
    <scope>NUCLEOTIDE SEQUENCE</scope>
</reference>
<dbReference type="PANTHER" id="PTHR33294">
    <property type="entry name" value="AWPM-19-LIKE FAMILY PROTEIN"/>
    <property type="match status" value="1"/>
</dbReference>
<dbReference type="PANTHER" id="PTHR33294:SF5">
    <property type="entry name" value="AWPM-19-LIKE FAMILY PROTEIN"/>
    <property type="match status" value="1"/>
</dbReference>
<gene>
    <name evidence="2" type="ORF">NCGR_LOCUS60471</name>
</gene>
<evidence type="ECO:0000313" key="2">
    <source>
        <dbReference type="EMBL" id="CAD6336373.1"/>
    </source>
</evidence>
<evidence type="ECO:0000256" key="1">
    <source>
        <dbReference type="SAM" id="Phobius"/>
    </source>
</evidence>
<dbReference type="InterPro" id="IPR008390">
    <property type="entry name" value="AWPM-19"/>
</dbReference>
<name>A0A811S5Y2_9POAL</name>
<keyword evidence="1" id="KW-0472">Membrane</keyword>
<dbReference type="EMBL" id="CAJGYO010000018">
    <property type="protein sequence ID" value="CAD6336373.1"/>
    <property type="molecule type" value="Genomic_DNA"/>
</dbReference>
<dbReference type="Proteomes" id="UP000604825">
    <property type="component" value="Unassembled WGS sequence"/>
</dbReference>
<proteinExistence type="predicted"/>
<keyword evidence="1" id="KW-1133">Transmembrane helix</keyword>
<accession>A0A811S5Y2</accession>
<feature type="transmembrane region" description="Helical" evidence="1">
    <location>
        <begin position="31"/>
        <end position="50"/>
    </location>
</feature>